<protein>
    <submittedName>
        <fullName evidence="10">Response regulator transcription factor</fullName>
    </submittedName>
</protein>
<feature type="modified residue" description="4-aspartylphosphate" evidence="6">
    <location>
        <position position="69"/>
    </location>
</feature>
<dbReference type="EMBL" id="JAKGSG010000011">
    <property type="protein sequence ID" value="MCF4119912.1"/>
    <property type="molecule type" value="Genomic_DNA"/>
</dbReference>
<evidence type="ECO:0000256" key="5">
    <source>
        <dbReference type="ARBA" id="ARBA00023163"/>
    </source>
</evidence>
<dbReference type="Pfam" id="PF00072">
    <property type="entry name" value="Response_reg"/>
    <property type="match status" value="1"/>
</dbReference>
<organism evidence="10 11">
    <name type="scientific">Antribacter soli</name>
    <dbReference type="NCBI Taxonomy" id="2910976"/>
    <lineage>
        <taxon>Bacteria</taxon>
        <taxon>Bacillati</taxon>
        <taxon>Actinomycetota</taxon>
        <taxon>Actinomycetes</taxon>
        <taxon>Micrococcales</taxon>
        <taxon>Promicromonosporaceae</taxon>
        <taxon>Antribacter</taxon>
    </lineage>
</organism>
<dbReference type="InterPro" id="IPR011006">
    <property type="entry name" value="CheY-like_superfamily"/>
</dbReference>
<evidence type="ECO:0000313" key="10">
    <source>
        <dbReference type="EMBL" id="MCF4119912.1"/>
    </source>
</evidence>
<dbReference type="RefSeq" id="WP_236087626.1">
    <property type="nucleotide sequence ID" value="NZ_JAKGSG010000011.1"/>
</dbReference>
<keyword evidence="4 7" id="KW-0238">DNA-binding</keyword>
<dbReference type="PROSITE" id="PS50110">
    <property type="entry name" value="RESPONSE_REGULATORY"/>
    <property type="match status" value="1"/>
</dbReference>
<evidence type="ECO:0000259" key="8">
    <source>
        <dbReference type="PROSITE" id="PS50110"/>
    </source>
</evidence>
<feature type="domain" description="OmpR/PhoB-type" evidence="9">
    <location>
        <begin position="141"/>
        <end position="236"/>
    </location>
</feature>
<dbReference type="CDD" id="cd00383">
    <property type="entry name" value="trans_reg_C"/>
    <property type="match status" value="1"/>
</dbReference>
<evidence type="ECO:0000256" key="7">
    <source>
        <dbReference type="PROSITE-ProRule" id="PRU01091"/>
    </source>
</evidence>
<keyword evidence="11" id="KW-1185">Reference proteome</keyword>
<dbReference type="AlphaFoldDB" id="A0AA41U7Y9"/>
<dbReference type="GO" id="GO:0005829">
    <property type="term" value="C:cytosol"/>
    <property type="evidence" value="ECO:0007669"/>
    <property type="project" value="TreeGrafter"/>
</dbReference>
<evidence type="ECO:0000259" key="9">
    <source>
        <dbReference type="PROSITE" id="PS51755"/>
    </source>
</evidence>
<keyword evidence="1 6" id="KW-0597">Phosphoprotein</keyword>
<dbReference type="InterPro" id="IPR016032">
    <property type="entry name" value="Sig_transdc_resp-reg_C-effctor"/>
</dbReference>
<dbReference type="SMART" id="SM00448">
    <property type="entry name" value="REC"/>
    <property type="match status" value="1"/>
</dbReference>
<dbReference type="GO" id="GO:0006355">
    <property type="term" value="P:regulation of DNA-templated transcription"/>
    <property type="evidence" value="ECO:0007669"/>
    <property type="project" value="InterPro"/>
</dbReference>
<accession>A0AA41U7Y9</accession>
<comment type="caution">
    <text evidence="10">The sequence shown here is derived from an EMBL/GenBank/DDBJ whole genome shotgun (WGS) entry which is preliminary data.</text>
</comment>
<dbReference type="SMART" id="SM00862">
    <property type="entry name" value="Trans_reg_C"/>
    <property type="match status" value="1"/>
</dbReference>
<evidence type="ECO:0000256" key="4">
    <source>
        <dbReference type="ARBA" id="ARBA00023125"/>
    </source>
</evidence>
<dbReference type="SUPFAM" id="SSF46894">
    <property type="entry name" value="C-terminal effector domain of the bipartite response regulators"/>
    <property type="match status" value="1"/>
</dbReference>
<dbReference type="Gene3D" id="3.40.50.2300">
    <property type="match status" value="1"/>
</dbReference>
<evidence type="ECO:0000256" key="6">
    <source>
        <dbReference type="PROSITE-ProRule" id="PRU00169"/>
    </source>
</evidence>
<dbReference type="PROSITE" id="PS51755">
    <property type="entry name" value="OMPR_PHOB"/>
    <property type="match status" value="1"/>
</dbReference>
<evidence type="ECO:0000256" key="2">
    <source>
        <dbReference type="ARBA" id="ARBA00023012"/>
    </source>
</evidence>
<dbReference type="InterPro" id="IPR001867">
    <property type="entry name" value="OmpR/PhoB-type_DNA-bd"/>
</dbReference>
<dbReference type="InterPro" id="IPR039420">
    <property type="entry name" value="WalR-like"/>
</dbReference>
<dbReference type="PANTHER" id="PTHR48111:SF1">
    <property type="entry name" value="TWO-COMPONENT RESPONSE REGULATOR ORR33"/>
    <property type="match status" value="1"/>
</dbReference>
<dbReference type="SUPFAM" id="SSF52172">
    <property type="entry name" value="CheY-like"/>
    <property type="match status" value="1"/>
</dbReference>
<dbReference type="GO" id="GO:0000156">
    <property type="term" value="F:phosphorelay response regulator activity"/>
    <property type="evidence" value="ECO:0007669"/>
    <property type="project" value="TreeGrafter"/>
</dbReference>
<evidence type="ECO:0000313" key="11">
    <source>
        <dbReference type="Proteomes" id="UP001165405"/>
    </source>
</evidence>
<dbReference type="Pfam" id="PF00486">
    <property type="entry name" value="Trans_reg_C"/>
    <property type="match status" value="1"/>
</dbReference>
<name>A0AA41U7Y9_9MICO</name>
<keyword evidence="2" id="KW-0902">Two-component regulatory system</keyword>
<dbReference type="GO" id="GO:0000976">
    <property type="term" value="F:transcription cis-regulatory region binding"/>
    <property type="evidence" value="ECO:0007669"/>
    <property type="project" value="TreeGrafter"/>
</dbReference>
<keyword evidence="5" id="KW-0804">Transcription</keyword>
<feature type="domain" description="Response regulatory" evidence="8">
    <location>
        <begin position="20"/>
        <end position="132"/>
    </location>
</feature>
<dbReference type="GO" id="GO:0032993">
    <property type="term" value="C:protein-DNA complex"/>
    <property type="evidence" value="ECO:0007669"/>
    <property type="project" value="TreeGrafter"/>
</dbReference>
<reference evidence="10" key="1">
    <citation type="submission" date="2022-01" db="EMBL/GenBank/DDBJ databases">
        <title>Antribacter sp. nov., isolated from Guizhou of China.</title>
        <authorList>
            <person name="Chengliang C."/>
            <person name="Ya Z."/>
        </authorList>
    </citation>
    <scope>NUCLEOTIDE SEQUENCE</scope>
    <source>
        <strain evidence="10">KLBMP 9083</strain>
    </source>
</reference>
<evidence type="ECO:0000256" key="3">
    <source>
        <dbReference type="ARBA" id="ARBA00023015"/>
    </source>
</evidence>
<dbReference type="Proteomes" id="UP001165405">
    <property type="component" value="Unassembled WGS sequence"/>
</dbReference>
<dbReference type="PANTHER" id="PTHR48111">
    <property type="entry name" value="REGULATOR OF RPOS"/>
    <property type="match status" value="1"/>
</dbReference>
<dbReference type="Gene3D" id="1.10.10.10">
    <property type="entry name" value="Winged helix-like DNA-binding domain superfamily/Winged helix DNA-binding domain"/>
    <property type="match status" value="1"/>
</dbReference>
<proteinExistence type="predicted"/>
<evidence type="ECO:0000256" key="1">
    <source>
        <dbReference type="ARBA" id="ARBA00022553"/>
    </source>
</evidence>
<keyword evidence="3" id="KW-0805">Transcription regulation</keyword>
<feature type="DNA-binding region" description="OmpR/PhoB-type" evidence="7">
    <location>
        <begin position="141"/>
        <end position="236"/>
    </location>
</feature>
<dbReference type="InterPro" id="IPR036388">
    <property type="entry name" value="WH-like_DNA-bd_sf"/>
</dbReference>
<gene>
    <name evidence="10" type="ORF">L1785_02865</name>
</gene>
<sequence length="239" mass="26118">MSARDRGTDVGPSAHGQGARVLVIADDDAVLDLVTPTLGLAGYEVDQVSSGASGLERMLDELFDLAVIDTSLPGLRRIPRRPLSDVGAPAVLFLVPDTLLETVASEVGISGHDYLSKPFRIADLLVRVRLLLRDRVAGGRRRVLNHGDLRLDGATFRAWRGERELDLSPAEYRLLWELVLNAGTVLSKEQIARGVWGELRGDNAIERLVSRLRQKVDASGPALIRTHRGFGYSLTRAAR</sequence>
<dbReference type="InterPro" id="IPR001789">
    <property type="entry name" value="Sig_transdc_resp-reg_receiver"/>
</dbReference>